<dbReference type="PANTHER" id="PTHR33021:SF44">
    <property type="entry name" value="EARLY NODULIN-LIKE PROTEIN 8"/>
    <property type="match status" value="1"/>
</dbReference>
<dbReference type="Pfam" id="PF02298">
    <property type="entry name" value="Cu_bind_like"/>
    <property type="match status" value="1"/>
</dbReference>
<evidence type="ECO:0000256" key="2">
    <source>
        <dbReference type="ARBA" id="ARBA00022622"/>
    </source>
</evidence>
<dbReference type="PANTHER" id="PTHR33021">
    <property type="entry name" value="BLUE COPPER PROTEIN"/>
    <property type="match status" value="1"/>
</dbReference>
<evidence type="ECO:0000256" key="6">
    <source>
        <dbReference type="ARBA" id="ARBA00023180"/>
    </source>
</evidence>
<keyword evidence="5" id="KW-1015">Disulfide bond</keyword>
<evidence type="ECO:0000256" key="4">
    <source>
        <dbReference type="ARBA" id="ARBA00023136"/>
    </source>
</evidence>
<name>A0A5J9WKK3_9POAL</name>
<comment type="subcellular location">
    <subcellularLocation>
        <location evidence="9">Endomembrane system</location>
        <topology evidence="9">Lipid-anchor</topology>
    </subcellularLocation>
    <subcellularLocation>
        <location evidence="1">Membrane</location>
        <topology evidence="1">Lipid-anchor</topology>
        <topology evidence="1">GPI-anchor</topology>
    </subcellularLocation>
</comment>
<feature type="domain" description="Phytocyanin" evidence="12">
    <location>
        <begin position="27"/>
        <end position="131"/>
    </location>
</feature>
<feature type="region of interest" description="Disordered" evidence="10">
    <location>
        <begin position="142"/>
        <end position="180"/>
    </location>
</feature>
<dbReference type="OrthoDB" id="782862at2759"/>
<evidence type="ECO:0000313" key="14">
    <source>
        <dbReference type="Proteomes" id="UP000324897"/>
    </source>
</evidence>
<dbReference type="SUPFAM" id="SSF49503">
    <property type="entry name" value="Cupredoxins"/>
    <property type="match status" value="1"/>
</dbReference>
<evidence type="ECO:0000256" key="1">
    <source>
        <dbReference type="ARBA" id="ARBA00004589"/>
    </source>
</evidence>
<evidence type="ECO:0000259" key="12">
    <source>
        <dbReference type="PROSITE" id="PS51485"/>
    </source>
</evidence>
<evidence type="ECO:0000256" key="3">
    <source>
        <dbReference type="ARBA" id="ARBA00022729"/>
    </source>
</evidence>
<organism evidence="13 14">
    <name type="scientific">Eragrostis curvula</name>
    <name type="common">weeping love grass</name>
    <dbReference type="NCBI Taxonomy" id="38414"/>
    <lineage>
        <taxon>Eukaryota</taxon>
        <taxon>Viridiplantae</taxon>
        <taxon>Streptophyta</taxon>
        <taxon>Embryophyta</taxon>
        <taxon>Tracheophyta</taxon>
        <taxon>Spermatophyta</taxon>
        <taxon>Magnoliopsida</taxon>
        <taxon>Liliopsida</taxon>
        <taxon>Poales</taxon>
        <taxon>Poaceae</taxon>
        <taxon>PACMAD clade</taxon>
        <taxon>Chloridoideae</taxon>
        <taxon>Eragrostideae</taxon>
        <taxon>Eragrostidinae</taxon>
        <taxon>Eragrostis</taxon>
    </lineage>
</organism>
<sequence>MGARAALASAFVAAAVLLLLVNGGACAMYKVGDLDAWGVPPASKPDVYKDWAKSVKFKLGDAIWFLYPPTQDSVLQVSPDAFHTCDLSSPLLKLDDGNSIFNLTKPGRVYFTSGAPHHCLKGQKLWVDVPMADGSHVKPSANDLAALAPTPGAEDPGTTSSEPPAGSRSSDSSTADDHASSALRAVAGVGSVVAAAALSLLL</sequence>
<dbReference type="AlphaFoldDB" id="A0A5J9WKK3"/>
<dbReference type="Gramene" id="TVU48623">
    <property type="protein sequence ID" value="TVU48623"/>
    <property type="gene ID" value="EJB05_08264"/>
</dbReference>
<dbReference type="PROSITE" id="PS51485">
    <property type="entry name" value="PHYTOCYANIN"/>
    <property type="match status" value="1"/>
</dbReference>
<dbReference type="InterPro" id="IPR039391">
    <property type="entry name" value="Phytocyanin-like"/>
</dbReference>
<dbReference type="InterPro" id="IPR008972">
    <property type="entry name" value="Cupredoxin"/>
</dbReference>
<dbReference type="Gene3D" id="2.60.40.420">
    <property type="entry name" value="Cupredoxins - blue copper proteins"/>
    <property type="match status" value="1"/>
</dbReference>
<evidence type="ECO:0000256" key="8">
    <source>
        <dbReference type="ARBA" id="ARBA00035011"/>
    </source>
</evidence>
<protein>
    <recommendedName>
        <fullName evidence="12">Phytocyanin domain-containing protein</fullName>
    </recommendedName>
</protein>
<comment type="caution">
    <text evidence="13">The sequence shown here is derived from an EMBL/GenBank/DDBJ whole genome shotgun (WGS) entry which is preliminary data.</text>
</comment>
<evidence type="ECO:0000256" key="9">
    <source>
        <dbReference type="ARBA" id="ARBA00037868"/>
    </source>
</evidence>
<gene>
    <name evidence="13" type="ORF">EJB05_08264</name>
</gene>
<evidence type="ECO:0000256" key="7">
    <source>
        <dbReference type="ARBA" id="ARBA00023288"/>
    </source>
</evidence>
<evidence type="ECO:0000256" key="5">
    <source>
        <dbReference type="ARBA" id="ARBA00023157"/>
    </source>
</evidence>
<keyword evidence="4" id="KW-0472">Membrane</keyword>
<accession>A0A5J9WKK3</accession>
<evidence type="ECO:0000256" key="11">
    <source>
        <dbReference type="SAM" id="SignalP"/>
    </source>
</evidence>
<keyword evidence="3 11" id="KW-0732">Signal</keyword>
<dbReference type="GO" id="GO:0098552">
    <property type="term" value="C:side of membrane"/>
    <property type="evidence" value="ECO:0007669"/>
    <property type="project" value="UniProtKB-KW"/>
</dbReference>
<keyword evidence="6" id="KW-0325">Glycoprotein</keyword>
<dbReference type="Proteomes" id="UP000324897">
    <property type="component" value="Chromosome 5"/>
</dbReference>
<reference evidence="13 14" key="1">
    <citation type="journal article" date="2019" name="Sci. Rep.">
        <title>A high-quality genome of Eragrostis curvula grass provides insights into Poaceae evolution and supports new strategies to enhance forage quality.</title>
        <authorList>
            <person name="Carballo J."/>
            <person name="Santos B.A.C.M."/>
            <person name="Zappacosta D."/>
            <person name="Garbus I."/>
            <person name="Selva J.P."/>
            <person name="Gallo C.A."/>
            <person name="Diaz A."/>
            <person name="Albertini E."/>
            <person name="Caccamo M."/>
            <person name="Echenique V."/>
        </authorList>
    </citation>
    <scope>NUCLEOTIDE SEQUENCE [LARGE SCALE GENOMIC DNA]</scope>
    <source>
        <strain evidence="14">cv. Victoria</strain>
        <tissue evidence="13">Leaf</tissue>
    </source>
</reference>
<proteinExistence type="inferred from homology"/>
<feature type="signal peptide" evidence="11">
    <location>
        <begin position="1"/>
        <end position="27"/>
    </location>
</feature>
<dbReference type="EMBL" id="RWGY01000004">
    <property type="protein sequence ID" value="TVU48623.1"/>
    <property type="molecule type" value="Genomic_DNA"/>
</dbReference>
<keyword evidence="14" id="KW-1185">Reference proteome</keyword>
<comment type="similarity">
    <text evidence="8">Belongs to the early nodulin-like (ENODL) family.</text>
</comment>
<dbReference type="FunFam" id="2.60.40.420:FF:000010">
    <property type="entry name" value="Early nodulin-like protein 1"/>
    <property type="match status" value="1"/>
</dbReference>
<keyword evidence="7" id="KW-0449">Lipoprotein</keyword>
<dbReference type="GO" id="GO:0009055">
    <property type="term" value="F:electron transfer activity"/>
    <property type="evidence" value="ECO:0007669"/>
    <property type="project" value="InterPro"/>
</dbReference>
<feature type="compositionally biased region" description="Low complexity" evidence="10">
    <location>
        <begin position="160"/>
        <end position="173"/>
    </location>
</feature>
<dbReference type="InterPro" id="IPR003245">
    <property type="entry name" value="Phytocyanin_dom"/>
</dbReference>
<dbReference type="GO" id="GO:0012505">
    <property type="term" value="C:endomembrane system"/>
    <property type="evidence" value="ECO:0007669"/>
    <property type="project" value="UniProtKB-SubCell"/>
</dbReference>
<evidence type="ECO:0000313" key="13">
    <source>
        <dbReference type="EMBL" id="TVU48623.1"/>
    </source>
</evidence>
<evidence type="ECO:0000256" key="10">
    <source>
        <dbReference type="SAM" id="MobiDB-lite"/>
    </source>
</evidence>
<dbReference type="GO" id="GO:0005886">
    <property type="term" value="C:plasma membrane"/>
    <property type="evidence" value="ECO:0007669"/>
    <property type="project" value="TreeGrafter"/>
</dbReference>
<keyword evidence="2" id="KW-0336">GPI-anchor</keyword>
<feature type="chain" id="PRO_5023868287" description="Phytocyanin domain-containing protein" evidence="11">
    <location>
        <begin position="28"/>
        <end position="202"/>
    </location>
</feature>